<evidence type="ECO:0008006" key="3">
    <source>
        <dbReference type="Google" id="ProtNLM"/>
    </source>
</evidence>
<feature type="non-terminal residue" evidence="1">
    <location>
        <position position="53"/>
    </location>
</feature>
<dbReference type="Proteomes" id="UP000297245">
    <property type="component" value="Unassembled WGS sequence"/>
</dbReference>
<dbReference type="OrthoDB" id="2748837at2759"/>
<evidence type="ECO:0000313" key="1">
    <source>
        <dbReference type="EMBL" id="THV05845.1"/>
    </source>
</evidence>
<dbReference type="EMBL" id="ML179046">
    <property type="protein sequence ID" value="THV05845.1"/>
    <property type="molecule type" value="Genomic_DNA"/>
</dbReference>
<protein>
    <recommendedName>
        <fullName evidence="3">DUF659 domain-containing protein</fullName>
    </recommendedName>
</protein>
<reference evidence="1 2" key="1">
    <citation type="journal article" date="2019" name="Nat. Ecol. Evol.">
        <title>Megaphylogeny resolves global patterns of mushroom evolution.</title>
        <authorList>
            <person name="Varga T."/>
            <person name="Krizsan K."/>
            <person name="Foldi C."/>
            <person name="Dima B."/>
            <person name="Sanchez-Garcia M."/>
            <person name="Sanchez-Ramirez S."/>
            <person name="Szollosi G.J."/>
            <person name="Szarkandi J.G."/>
            <person name="Papp V."/>
            <person name="Albert L."/>
            <person name="Andreopoulos W."/>
            <person name="Angelini C."/>
            <person name="Antonin V."/>
            <person name="Barry K.W."/>
            <person name="Bougher N.L."/>
            <person name="Buchanan P."/>
            <person name="Buyck B."/>
            <person name="Bense V."/>
            <person name="Catcheside P."/>
            <person name="Chovatia M."/>
            <person name="Cooper J."/>
            <person name="Damon W."/>
            <person name="Desjardin D."/>
            <person name="Finy P."/>
            <person name="Geml J."/>
            <person name="Haridas S."/>
            <person name="Hughes K."/>
            <person name="Justo A."/>
            <person name="Karasinski D."/>
            <person name="Kautmanova I."/>
            <person name="Kiss B."/>
            <person name="Kocsube S."/>
            <person name="Kotiranta H."/>
            <person name="LaButti K.M."/>
            <person name="Lechner B.E."/>
            <person name="Liimatainen K."/>
            <person name="Lipzen A."/>
            <person name="Lukacs Z."/>
            <person name="Mihaltcheva S."/>
            <person name="Morgado L.N."/>
            <person name="Niskanen T."/>
            <person name="Noordeloos M.E."/>
            <person name="Ohm R.A."/>
            <person name="Ortiz-Santana B."/>
            <person name="Ovrebo C."/>
            <person name="Racz N."/>
            <person name="Riley R."/>
            <person name="Savchenko A."/>
            <person name="Shiryaev A."/>
            <person name="Soop K."/>
            <person name="Spirin V."/>
            <person name="Szebenyi C."/>
            <person name="Tomsovsky M."/>
            <person name="Tulloss R.E."/>
            <person name="Uehling J."/>
            <person name="Grigoriev I.V."/>
            <person name="Vagvolgyi C."/>
            <person name="Papp T."/>
            <person name="Martin F.M."/>
            <person name="Miettinen O."/>
            <person name="Hibbett D.S."/>
            <person name="Nagy L.G."/>
        </authorList>
    </citation>
    <scope>NUCLEOTIDE SEQUENCE [LARGE SCALE GENOMIC DNA]</scope>
    <source>
        <strain evidence="1 2">CBS 962.96</strain>
    </source>
</reference>
<dbReference type="SUPFAM" id="SSF53098">
    <property type="entry name" value="Ribonuclease H-like"/>
    <property type="match status" value="1"/>
</dbReference>
<keyword evidence="2" id="KW-1185">Reference proteome</keyword>
<name>A0A4S8MS50_DENBC</name>
<gene>
    <name evidence="1" type="ORF">K435DRAFT_591465</name>
</gene>
<dbReference type="AlphaFoldDB" id="A0A4S8MS50"/>
<dbReference type="InterPro" id="IPR012337">
    <property type="entry name" value="RNaseH-like_sf"/>
</dbReference>
<evidence type="ECO:0000313" key="2">
    <source>
        <dbReference type="Proteomes" id="UP000297245"/>
    </source>
</evidence>
<sequence>QILCITGDNATNNDSMIQRLSRLLPNFPGEKHRIRCFAHSLNLIAKLFLRLFD</sequence>
<feature type="non-terminal residue" evidence="1">
    <location>
        <position position="1"/>
    </location>
</feature>
<proteinExistence type="predicted"/>
<accession>A0A4S8MS50</accession>
<organism evidence="1 2">
    <name type="scientific">Dendrothele bispora (strain CBS 962.96)</name>
    <dbReference type="NCBI Taxonomy" id="1314807"/>
    <lineage>
        <taxon>Eukaryota</taxon>
        <taxon>Fungi</taxon>
        <taxon>Dikarya</taxon>
        <taxon>Basidiomycota</taxon>
        <taxon>Agaricomycotina</taxon>
        <taxon>Agaricomycetes</taxon>
        <taxon>Agaricomycetidae</taxon>
        <taxon>Agaricales</taxon>
        <taxon>Agaricales incertae sedis</taxon>
        <taxon>Dendrothele</taxon>
    </lineage>
</organism>